<evidence type="ECO:0000313" key="2">
    <source>
        <dbReference type="Proteomes" id="UP000051530"/>
    </source>
</evidence>
<accession>A0A0R0M2Z3</accession>
<keyword evidence="2" id="KW-1185">Reference proteome</keyword>
<organism evidence="1 2">
    <name type="scientific">Pseudoloma neurophilia</name>
    <dbReference type="NCBI Taxonomy" id="146866"/>
    <lineage>
        <taxon>Eukaryota</taxon>
        <taxon>Fungi</taxon>
        <taxon>Fungi incertae sedis</taxon>
        <taxon>Microsporidia</taxon>
        <taxon>Pseudoloma</taxon>
    </lineage>
</organism>
<feature type="non-terminal residue" evidence="1">
    <location>
        <position position="1"/>
    </location>
</feature>
<dbReference type="Proteomes" id="UP000051530">
    <property type="component" value="Unassembled WGS sequence"/>
</dbReference>
<sequence>NVANYNNNFETVIAILERLDENENGDDLESFKGIYKYIESDDNKE</sequence>
<dbReference type="VEuPathDB" id="MicrosporidiaDB:M153_4640006467"/>
<protein>
    <submittedName>
        <fullName evidence="1">Uncharacterized protein</fullName>
    </submittedName>
</protein>
<reference evidence="1 2" key="1">
    <citation type="submission" date="2015-07" db="EMBL/GenBank/DDBJ databases">
        <title>The genome of Pseudoloma neurophilia, a relevant intracellular parasite of the zebrafish.</title>
        <authorList>
            <person name="Ndikumana S."/>
            <person name="Pelin A."/>
            <person name="Sanders J."/>
            <person name="Corradi N."/>
        </authorList>
    </citation>
    <scope>NUCLEOTIDE SEQUENCE [LARGE SCALE GENOMIC DNA]</scope>
    <source>
        <strain evidence="1 2">MK1</strain>
    </source>
</reference>
<dbReference type="EMBL" id="LGUB01000168">
    <property type="protein sequence ID" value="KRH93966.1"/>
    <property type="molecule type" value="Genomic_DNA"/>
</dbReference>
<dbReference type="AlphaFoldDB" id="A0A0R0M2Z3"/>
<comment type="caution">
    <text evidence="1">The sequence shown here is derived from an EMBL/GenBank/DDBJ whole genome shotgun (WGS) entry which is preliminary data.</text>
</comment>
<gene>
    <name evidence="1" type="ORF">M153_4640006467</name>
</gene>
<proteinExistence type="predicted"/>
<evidence type="ECO:0000313" key="1">
    <source>
        <dbReference type="EMBL" id="KRH93966.1"/>
    </source>
</evidence>
<name>A0A0R0M2Z3_9MICR</name>